<dbReference type="Proteomes" id="UP000321523">
    <property type="component" value="Unassembled WGS sequence"/>
</dbReference>
<dbReference type="RefSeq" id="WP_186818113.1">
    <property type="nucleotide sequence ID" value="NZ_BJYZ01000046.1"/>
</dbReference>
<gene>
    <name evidence="2" type="ORF">SAE02_67730</name>
</gene>
<feature type="signal peptide" evidence="1">
    <location>
        <begin position="1"/>
        <end position="22"/>
    </location>
</feature>
<accession>A0A512E1M7</accession>
<evidence type="ECO:0000313" key="3">
    <source>
        <dbReference type="Proteomes" id="UP000321523"/>
    </source>
</evidence>
<feature type="chain" id="PRO_5021947194" description="Type IV secretion system protein VirB7" evidence="1">
    <location>
        <begin position="23"/>
        <end position="49"/>
    </location>
</feature>
<evidence type="ECO:0000313" key="2">
    <source>
        <dbReference type="EMBL" id="GEO42625.1"/>
    </source>
</evidence>
<evidence type="ECO:0000256" key="1">
    <source>
        <dbReference type="SAM" id="SignalP"/>
    </source>
</evidence>
<evidence type="ECO:0008006" key="4">
    <source>
        <dbReference type="Google" id="ProtNLM"/>
    </source>
</evidence>
<dbReference type="AlphaFoldDB" id="A0A512E1M7"/>
<dbReference type="EMBL" id="BJYZ01000046">
    <property type="protein sequence ID" value="GEO42625.1"/>
    <property type="molecule type" value="Genomic_DNA"/>
</dbReference>
<proteinExistence type="predicted"/>
<reference evidence="2 3" key="1">
    <citation type="submission" date="2019-07" db="EMBL/GenBank/DDBJ databases">
        <title>Whole genome shotgun sequence of Skermanella aerolata NBRC 106429.</title>
        <authorList>
            <person name="Hosoyama A."/>
            <person name="Uohara A."/>
            <person name="Ohji S."/>
            <person name="Ichikawa N."/>
        </authorList>
    </citation>
    <scope>NUCLEOTIDE SEQUENCE [LARGE SCALE GENOMIC DNA]</scope>
    <source>
        <strain evidence="2 3">NBRC 106429</strain>
    </source>
</reference>
<keyword evidence="1" id="KW-0732">Signal</keyword>
<keyword evidence="3" id="KW-1185">Reference proteome</keyword>
<dbReference type="PROSITE" id="PS51257">
    <property type="entry name" value="PROKAR_LIPOPROTEIN"/>
    <property type="match status" value="1"/>
</dbReference>
<protein>
    <recommendedName>
        <fullName evidence="4">Type IV secretion system protein VirB7</fullName>
    </recommendedName>
</protein>
<name>A0A512E1M7_9PROT</name>
<sequence length="49" mass="5404">MFRTARRIILFIFWLATLSGCASSDQSPLASCRGDSFPLNQIATSEVPK</sequence>
<comment type="caution">
    <text evidence="2">The sequence shown here is derived from an EMBL/GenBank/DDBJ whole genome shotgun (WGS) entry which is preliminary data.</text>
</comment>
<organism evidence="2 3">
    <name type="scientific">Skermanella aerolata</name>
    <dbReference type="NCBI Taxonomy" id="393310"/>
    <lineage>
        <taxon>Bacteria</taxon>
        <taxon>Pseudomonadati</taxon>
        <taxon>Pseudomonadota</taxon>
        <taxon>Alphaproteobacteria</taxon>
        <taxon>Rhodospirillales</taxon>
        <taxon>Azospirillaceae</taxon>
        <taxon>Skermanella</taxon>
    </lineage>
</organism>